<proteinExistence type="predicted"/>
<dbReference type="AlphaFoldDB" id="A0A382NA59"/>
<reference evidence="1" key="1">
    <citation type="submission" date="2018-05" db="EMBL/GenBank/DDBJ databases">
        <authorList>
            <person name="Lanie J.A."/>
            <person name="Ng W.-L."/>
            <person name="Kazmierczak K.M."/>
            <person name="Andrzejewski T.M."/>
            <person name="Davidsen T.M."/>
            <person name="Wayne K.J."/>
            <person name="Tettelin H."/>
            <person name="Glass J.I."/>
            <person name="Rusch D."/>
            <person name="Podicherti R."/>
            <person name="Tsui H.-C.T."/>
            <person name="Winkler M.E."/>
        </authorList>
    </citation>
    <scope>NUCLEOTIDE SEQUENCE</scope>
</reference>
<organism evidence="1">
    <name type="scientific">marine metagenome</name>
    <dbReference type="NCBI Taxonomy" id="408172"/>
    <lineage>
        <taxon>unclassified sequences</taxon>
        <taxon>metagenomes</taxon>
        <taxon>ecological metagenomes</taxon>
    </lineage>
</organism>
<sequence>MFGQPGLLAAVRVHDVDFGVPVAA</sequence>
<name>A0A382NA59_9ZZZZ</name>
<accession>A0A382NA59</accession>
<gene>
    <name evidence="1" type="ORF">METZ01_LOCUS309971</name>
</gene>
<protein>
    <submittedName>
        <fullName evidence="1">Uncharacterized protein</fullName>
    </submittedName>
</protein>
<evidence type="ECO:0000313" key="1">
    <source>
        <dbReference type="EMBL" id="SVC57117.1"/>
    </source>
</evidence>
<dbReference type="EMBL" id="UINC01098527">
    <property type="protein sequence ID" value="SVC57117.1"/>
    <property type="molecule type" value="Genomic_DNA"/>
</dbReference>